<protein>
    <submittedName>
        <fullName evidence="3">Uncharacterized protein</fullName>
    </submittedName>
</protein>
<sequence>MAAQNTSDDFTKSTSTLVGIPDIVENHLLPSGRNLEVSLQSLLEQAQQHQRYCLISKTIATTIGAVGSIVTCVGISLSSATMGLSVTFSTPLAFSLTGLAAMMGIGTVVVDEFVLRRRSLDKLQKIVADYEGIKQSWIEQLNFERLDLCMREADLVTFYSSHEFRSSIVESVLFSLKSRFVDAKYTVNEIREGDHLVTHQRQISKSYCRSHGIYIGKNAAGVKLVADFGSHLPIFRPIHQFCSEKSPTRNHDLAIAKQRKPIELLNQSVNQLHRLIEKIADLSKPIQTAFDTIVASIHGANFLFKVKFDKMFTDVLKVVRARNTAVNIKWRTLEQIAPKQAVKKIGLLSKTLVLITPIMTAVDVYQLCKECQEQDLQPHMRDIVGELNVVMNDVNTFENILHLLGRKF</sequence>
<keyword evidence="2" id="KW-1133">Transmembrane helix</keyword>
<keyword evidence="2" id="KW-0472">Membrane</keyword>
<dbReference type="OrthoDB" id="7779349at2759"/>
<gene>
    <name evidence="3" type="ORF">Bhyg_03247</name>
</gene>
<dbReference type="GO" id="GO:0006869">
    <property type="term" value="P:lipid transport"/>
    <property type="evidence" value="ECO:0007669"/>
    <property type="project" value="InterPro"/>
</dbReference>
<reference evidence="3" key="1">
    <citation type="submission" date="2022-07" db="EMBL/GenBank/DDBJ databases">
        <authorList>
            <person name="Trinca V."/>
            <person name="Uliana J.V.C."/>
            <person name="Torres T.T."/>
            <person name="Ward R.J."/>
            <person name="Monesi N."/>
        </authorList>
    </citation>
    <scope>NUCLEOTIDE SEQUENCE</scope>
    <source>
        <strain evidence="3">HSMRA1968</strain>
        <tissue evidence="3">Whole embryos</tissue>
    </source>
</reference>
<evidence type="ECO:0000313" key="4">
    <source>
        <dbReference type="Proteomes" id="UP001151699"/>
    </source>
</evidence>
<dbReference type="GO" id="GO:0008289">
    <property type="term" value="F:lipid binding"/>
    <property type="evidence" value="ECO:0007669"/>
    <property type="project" value="InterPro"/>
</dbReference>
<proteinExistence type="inferred from homology"/>
<feature type="transmembrane region" description="Helical" evidence="2">
    <location>
        <begin position="59"/>
        <end position="80"/>
    </location>
</feature>
<dbReference type="GO" id="GO:0042157">
    <property type="term" value="P:lipoprotein metabolic process"/>
    <property type="evidence" value="ECO:0007669"/>
    <property type="project" value="InterPro"/>
</dbReference>
<comment type="caution">
    <text evidence="3">The sequence shown here is derived from an EMBL/GenBank/DDBJ whole genome shotgun (WGS) entry which is preliminary data.</text>
</comment>
<organism evidence="3 4">
    <name type="scientific">Pseudolycoriella hygida</name>
    <dbReference type="NCBI Taxonomy" id="35572"/>
    <lineage>
        <taxon>Eukaryota</taxon>
        <taxon>Metazoa</taxon>
        <taxon>Ecdysozoa</taxon>
        <taxon>Arthropoda</taxon>
        <taxon>Hexapoda</taxon>
        <taxon>Insecta</taxon>
        <taxon>Pterygota</taxon>
        <taxon>Neoptera</taxon>
        <taxon>Endopterygota</taxon>
        <taxon>Diptera</taxon>
        <taxon>Nematocera</taxon>
        <taxon>Sciaroidea</taxon>
        <taxon>Sciaridae</taxon>
        <taxon>Pseudolycoriella</taxon>
    </lineage>
</organism>
<dbReference type="AlphaFoldDB" id="A0A9Q0S7B6"/>
<keyword evidence="4" id="KW-1185">Reference proteome</keyword>
<feature type="transmembrane region" description="Helical" evidence="2">
    <location>
        <begin position="92"/>
        <end position="115"/>
    </location>
</feature>
<evidence type="ECO:0000256" key="1">
    <source>
        <dbReference type="ARBA" id="ARBA00010090"/>
    </source>
</evidence>
<accession>A0A9Q0S7B6</accession>
<name>A0A9Q0S7B6_9DIPT</name>
<dbReference type="InterPro" id="IPR008405">
    <property type="entry name" value="ApoL"/>
</dbReference>
<evidence type="ECO:0000256" key="2">
    <source>
        <dbReference type="SAM" id="Phobius"/>
    </source>
</evidence>
<dbReference type="Pfam" id="PF05461">
    <property type="entry name" value="ApoL"/>
    <property type="match status" value="1"/>
</dbReference>
<evidence type="ECO:0000313" key="3">
    <source>
        <dbReference type="EMBL" id="KAJ6648022.1"/>
    </source>
</evidence>
<dbReference type="EMBL" id="WJQU01000001">
    <property type="protein sequence ID" value="KAJ6648022.1"/>
    <property type="molecule type" value="Genomic_DNA"/>
</dbReference>
<keyword evidence="2" id="KW-0812">Transmembrane</keyword>
<dbReference type="GO" id="GO:0005576">
    <property type="term" value="C:extracellular region"/>
    <property type="evidence" value="ECO:0007669"/>
    <property type="project" value="InterPro"/>
</dbReference>
<comment type="similarity">
    <text evidence="1">Belongs to the apolipoprotein L family.</text>
</comment>
<dbReference type="Proteomes" id="UP001151699">
    <property type="component" value="Chromosome A"/>
</dbReference>